<dbReference type="CDD" id="cd14791">
    <property type="entry name" value="GH36"/>
    <property type="match status" value="1"/>
</dbReference>
<keyword evidence="2" id="KW-0378">Hydrolase</keyword>
<dbReference type="PANTHER" id="PTHR11452:SF75">
    <property type="entry name" value="ALPHA-GALACTOSIDASE MEL1"/>
    <property type="match status" value="1"/>
</dbReference>
<dbReference type="EMBL" id="VXRG01000103">
    <property type="protein sequence ID" value="MXY94228.1"/>
    <property type="molecule type" value="Genomic_DNA"/>
</dbReference>
<evidence type="ECO:0000313" key="4">
    <source>
        <dbReference type="EMBL" id="MXY94228.1"/>
    </source>
</evidence>
<evidence type="ECO:0000256" key="3">
    <source>
        <dbReference type="ARBA" id="ARBA00023295"/>
    </source>
</evidence>
<dbReference type="GO" id="GO:0016052">
    <property type="term" value="P:carbohydrate catabolic process"/>
    <property type="evidence" value="ECO:0007669"/>
    <property type="project" value="InterPro"/>
</dbReference>
<comment type="caution">
    <text evidence="4">The sequence shown here is derived from an EMBL/GenBank/DDBJ whole genome shotgun (WGS) entry which is preliminary data.</text>
</comment>
<dbReference type="InterPro" id="IPR002241">
    <property type="entry name" value="Glyco_hydro_27"/>
</dbReference>
<proteinExistence type="inferred from homology"/>
<dbReference type="InterPro" id="IPR002252">
    <property type="entry name" value="Glyco_hydro_36"/>
</dbReference>
<gene>
    <name evidence="4" type="ORF">F4Y42_12365</name>
</gene>
<dbReference type="PANTHER" id="PTHR11452">
    <property type="entry name" value="ALPHA-GALACTOSIDASE/ALPHA-N-ACETYLGALACTOSAMINIDASE"/>
    <property type="match status" value="1"/>
</dbReference>
<sequence length="615" mass="69182">MSNWFQILREQLQLHNIGADGTAVPFGISGIASEAWHVAGIESAGNSEHVLTARTGDGAEVQWHMRFFADTRAVECWGTLTNRGSRPLQNLSECLTWDLDLLLQPAFGEPWVRQVNGVQFLANFFPPHDFAIVDRQLLKTPQVYAPLAIMAGEGGRPSDGHLPCAIICEESLGQGIALFLEWSGLWRMSLAQETREVNDPDTAWPVRLQAGLWGLALHLQPGQSLPLPRVLLTAFDGDLDDGGNALRRHIRRHVMPPLGGEEVLPPATFNHWFAFSNDYSDQSLRPAVDASAAAGLEYFCVDGGWFAGDFRDGIGNWSEGDPKKFPNGIAPFADYVRSKGLKYGTWFEPEWANKDSEIYRDHPDWFWETPERPPVMLPAFPFQHPEFALINLGLPEVRQWWLDRIVRAYEEWGVRWIRWDYNQDPRSNWEEGVPAGEIGWRQIQHVQGLYQVLDDILEACPELFIEQCASGGHRIELGTVRRGHSFWMNDHTTHSAIIRALQHGLNTVLPGNYANTNICQQRHDFTTYDYLSHAAGGFGYSGRLWEAPAADFERYRAAVADYKAYRELLLGDYRRPTGQPASADEYAQVIFSDGGRSVTMEFNADSPGSASLSMD</sequence>
<dbReference type="GO" id="GO:0004557">
    <property type="term" value="F:alpha-galactosidase activity"/>
    <property type="evidence" value="ECO:0007669"/>
    <property type="project" value="InterPro"/>
</dbReference>
<evidence type="ECO:0000256" key="2">
    <source>
        <dbReference type="ARBA" id="ARBA00022801"/>
    </source>
</evidence>
<dbReference type="Gene3D" id="3.20.20.70">
    <property type="entry name" value="Aldolase class I"/>
    <property type="match status" value="1"/>
</dbReference>
<dbReference type="Pfam" id="PF02065">
    <property type="entry name" value="Melibiase"/>
    <property type="match status" value="1"/>
</dbReference>
<name>A0A6B0YXU1_9CHLR</name>
<organism evidence="4">
    <name type="scientific">Caldilineaceae bacterium SB0664_bin_27</name>
    <dbReference type="NCBI Taxonomy" id="2605260"/>
    <lineage>
        <taxon>Bacteria</taxon>
        <taxon>Bacillati</taxon>
        <taxon>Chloroflexota</taxon>
        <taxon>Caldilineae</taxon>
        <taxon>Caldilineales</taxon>
        <taxon>Caldilineaceae</taxon>
    </lineage>
</organism>
<dbReference type="AlphaFoldDB" id="A0A6B0YXU1"/>
<dbReference type="InterPro" id="IPR017853">
    <property type="entry name" value="GH"/>
</dbReference>
<dbReference type="InterPro" id="IPR038417">
    <property type="entry name" value="Alpga-gal_N_sf"/>
</dbReference>
<dbReference type="InterPro" id="IPR013785">
    <property type="entry name" value="Aldolase_TIM"/>
</dbReference>
<protein>
    <submittedName>
        <fullName evidence="4">Alpha-galactosidase</fullName>
    </submittedName>
</protein>
<accession>A0A6B0YXU1</accession>
<dbReference type="SUPFAM" id="SSF51445">
    <property type="entry name" value="(Trans)glycosidases"/>
    <property type="match status" value="1"/>
</dbReference>
<reference evidence="4" key="1">
    <citation type="submission" date="2019-09" db="EMBL/GenBank/DDBJ databases">
        <title>Characterisation of the sponge microbiome using genome-centric metagenomics.</title>
        <authorList>
            <person name="Engelberts J.P."/>
            <person name="Robbins S.J."/>
            <person name="De Goeij J.M."/>
            <person name="Aranda M."/>
            <person name="Bell S.C."/>
            <person name="Webster N.S."/>
        </authorList>
    </citation>
    <scope>NUCLEOTIDE SEQUENCE</scope>
    <source>
        <strain evidence="4">SB0664_bin_27</strain>
    </source>
</reference>
<dbReference type="Gene3D" id="2.70.98.60">
    <property type="entry name" value="alpha-galactosidase from lactobacil brevis"/>
    <property type="match status" value="1"/>
</dbReference>
<evidence type="ECO:0000256" key="1">
    <source>
        <dbReference type="ARBA" id="ARBA00009743"/>
    </source>
</evidence>
<dbReference type="PRINTS" id="PR00743">
    <property type="entry name" value="GLHYDRLASE36"/>
</dbReference>
<comment type="similarity">
    <text evidence="1">Belongs to the glycosyl hydrolase 27 family.</text>
</comment>
<keyword evidence="3" id="KW-0326">Glycosidase</keyword>